<reference evidence="6" key="1">
    <citation type="submission" date="2021-02" db="EMBL/GenBank/DDBJ databases">
        <title>Genome sequence Cadophora malorum strain M34.</title>
        <authorList>
            <person name="Stefanovic E."/>
            <person name="Vu D."/>
            <person name="Scully C."/>
            <person name="Dijksterhuis J."/>
            <person name="Roader J."/>
            <person name="Houbraken J."/>
        </authorList>
    </citation>
    <scope>NUCLEOTIDE SEQUENCE</scope>
    <source>
        <strain evidence="6">M34</strain>
    </source>
</reference>
<dbReference type="InterPro" id="IPR006094">
    <property type="entry name" value="Oxid_FAD_bind_N"/>
</dbReference>
<organism evidence="6 7">
    <name type="scientific">Cadophora malorum</name>
    <dbReference type="NCBI Taxonomy" id="108018"/>
    <lineage>
        <taxon>Eukaryota</taxon>
        <taxon>Fungi</taxon>
        <taxon>Dikarya</taxon>
        <taxon>Ascomycota</taxon>
        <taxon>Pezizomycotina</taxon>
        <taxon>Leotiomycetes</taxon>
        <taxon>Helotiales</taxon>
        <taxon>Ploettnerulaceae</taxon>
        <taxon>Cadophora</taxon>
    </lineage>
</organism>
<evidence type="ECO:0000313" key="6">
    <source>
        <dbReference type="EMBL" id="KAG4418516.1"/>
    </source>
</evidence>
<keyword evidence="3" id="KW-0560">Oxidoreductase</keyword>
<dbReference type="Gene3D" id="3.30.465.10">
    <property type="match status" value="1"/>
</dbReference>
<dbReference type="OrthoDB" id="371463at2759"/>
<dbReference type="InterPro" id="IPR007173">
    <property type="entry name" value="ALO_C"/>
</dbReference>
<gene>
    <name evidence="6" type="ORF">IFR04_008319</name>
</gene>
<accession>A0A8H7TFG8</accession>
<dbReference type="AlphaFoldDB" id="A0A8H7TFG8"/>
<dbReference type="SUPFAM" id="SSF56176">
    <property type="entry name" value="FAD-binding/transporter-associated domain-like"/>
    <property type="match status" value="1"/>
</dbReference>
<dbReference type="EC" id="1.1.3.37" evidence="2"/>
<dbReference type="InterPro" id="IPR016169">
    <property type="entry name" value="FAD-bd_PCMH_sub2"/>
</dbReference>
<dbReference type="PANTHER" id="PTHR43762:SF1">
    <property type="entry name" value="D-ARABINONO-1,4-LACTONE OXIDASE"/>
    <property type="match status" value="1"/>
</dbReference>
<dbReference type="Pfam" id="PF01565">
    <property type="entry name" value="FAD_binding_4"/>
    <property type="match status" value="1"/>
</dbReference>
<dbReference type="Pfam" id="PF04030">
    <property type="entry name" value="ALO"/>
    <property type="match status" value="1"/>
</dbReference>
<comment type="caution">
    <text evidence="6">The sequence shown here is derived from an EMBL/GenBank/DDBJ whole genome shotgun (WGS) entry which is preliminary data.</text>
</comment>
<evidence type="ECO:0000256" key="3">
    <source>
        <dbReference type="ARBA" id="ARBA00023002"/>
    </source>
</evidence>
<dbReference type="Gene3D" id="3.30.43.10">
    <property type="entry name" value="Uridine Diphospho-n-acetylenolpyruvylglucosamine Reductase, domain 2"/>
    <property type="match status" value="1"/>
</dbReference>
<dbReference type="InterPro" id="IPR010031">
    <property type="entry name" value="FAD_lactone_oxidase-like"/>
</dbReference>
<dbReference type="GO" id="GO:0071949">
    <property type="term" value="F:FAD binding"/>
    <property type="evidence" value="ECO:0007669"/>
    <property type="project" value="InterPro"/>
</dbReference>
<evidence type="ECO:0000256" key="2">
    <source>
        <dbReference type="ARBA" id="ARBA00013136"/>
    </source>
</evidence>
<feature type="domain" description="FAD-binding PCMH-type" evidence="5">
    <location>
        <begin position="11"/>
        <end position="182"/>
    </location>
</feature>
<dbReference type="GO" id="GO:0003885">
    <property type="term" value="F:D-arabinono-1,4-lactone oxidase activity"/>
    <property type="evidence" value="ECO:0007669"/>
    <property type="project" value="UniProtKB-EC"/>
</dbReference>
<keyword evidence="7" id="KW-1185">Reference proteome</keyword>
<name>A0A8H7TFG8_9HELO</name>
<evidence type="ECO:0000313" key="7">
    <source>
        <dbReference type="Proteomes" id="UP000664132"/>
    </source>
</evidence>
<evidence type="ECO:0000259" key="5">
    <source>
        <dbReference type="PROSITE" id="PS51387"/>
    </source>
</evidence>
<dbReference type="GO" id="GO:0016020">
    <property type="term" value="C:membrane"/>
    <property type="evidence" value="ECO:0007669"/>
    <property type="project" value="InterPro"/>
</dbReference>
<sequence length="460" mass="51608">MPSLSNWNNEINFNVGDIETPSQITEVQDIVKKAFDQEKRVTVVGAIHSTTECMVGSDIVISMAKMAKIISVDQEKMTVTVQAGATLHEVCVHLKKLGLQLPVILEFGNFQIGAMSGTHANDTAMNRSAQFAAHVAGMKVVTPTGDILEVSESKNNQYLPAFRSHFGMLGVVCEVTVNLLKTQPLHIGYQIVQIDQFLENFVKEVGILKAVNDQCFGMLFANTGKLLWQCRAFKSTLPNPHTLDRWLDPIESRGISLFPDLFLPLVKASTALHPSAEVGGLVNAALVDLPLKIIQHSSYTIDPCDRGILYDHDDPGFEFYDWVFPEENWVSMIKAFLGLSDRFRRERDFVLPLPVLIYFIKQDEASLLSRSRKGNMMAVDPEYPNPADPTWKIFRLAFNDVAVKHGGIPHINKTRDGAIHHFAKATDQEALKQYLEIRKALDPKNLFINDFFKTMFADYL</sequence>
<evidence type="ECO:0000256" key="4">
    <source>
        <dbReference type="ARBA" id="ARBA00033418"/>
    </source>
</evidence>
<dbReference type="EMBL" id="JAFJYH010000126">
    <property type="protein sequence ID" value="KAG4418516.1"/>
    <property type="molecule type" value="Genomic_DNA"/>
</dbReference>
<dbReference type="PANTHER" id="PTHR43762">
    <property type="entry name" value="L-GULONOLACTONE OXIDASE"/>
    <property type="match status" value="1"/>
</dbReference>
<dbReference type="UniPathway" id="UPA00771">
    <property type="reaction ID" value="UER00766"/>
</dbReference>
<dbReference type="InterPro" id="IPR036318">
    <property type="entry name" value="FAD-bd_PCMH-like_sf"/>
</dbReference>
<proteinExistence type="predicted"/>
<dbReference type="Proteomes" id="UP000664132">
    <property type="component" value="Unassembled WGS sequence"/>
</dbReference>
<dbReference type="InterPro" id="IPR016167">
    <property type="entry name" value="FAD-bd_PCMH_sub1"/>
</dbReference>
<evidence type="ECO:0000256" key="1">
    <source>
        <dbReference type="ARBA" id="ARBA00005083"/>
    </source>
</evidence>
<comment type="pathway">
    <text evidence="1">Cofactor biosynthesis; D-erythroascorbate biosynthesis; dehydro-D-arabinono-1,4-lactone from D-arabinose: step 2/2.</text>
</comment>
<dbReference type="InterPro" id="IPR016166">
    <property type="entry name" value="FAD-bd_PCMH"/>
</dbReference>
<dbReference type="PROSITE" id="PS51387">
    <property type="entry name" value="FAD_PCMH"/>
    <property type="match status" value="1"/>
</dbReference>
<protein>
    <recommendedName>
        <fullName evidence="2">D-arabinono-1,4-lactone oxidase</fullName>
        <ecNumber evidence="2">1.1.3.37</ecNumber>
    </recommendedName>
    <alternativeName>
        <fullName evidence="4">L-galactono-gamma-lactone oxidase</fullName>
    </alternativeName>
</protein>